<protein>
    <submittedName>
        <fullName evidence="2">Transcriptional regulator with XRE-family HTH domain</fullName>
    </submittedName>
</protein>
<name>A0A841C3C2_9ACTN</name>
<dbReference type="AlphaFoldDB" id="A0A841C3C2"/>
<evidence type="ECO:0000259" key="1">
    <source>
        <dbReference type="PROSITE" id="PS50943"/>
    </source>
</evidence>
<dbReference type="GO" id="GO:0003677">
    <property type="term" value="F:DNA binding"/>
    <property type="evidence" value="ECO:0007669"/>
    <property type="project" value="InterPro"/>
</dbReference>
<dbReference type="CDD" id="cd00093">
    <property type="entry name" value="HTH_XRE"/>
    <property type="match status" value="1"/>
</dbReference>
<dbReference type="Gene3D" id="1.10.260.40">
    <property type="entry name" value="lambda repressor-like DNA-binding domains"/>
    <property type="match status" value="1"/>
</dbReference>
<dbReference type="Pfam" id="PF13560">
    <property type="entry name" value="HTH_31"/>
    <property type="match status" value="1"/>
</dbReference>
<evidence type="ECO:0000313" key="3">
    <source>
        <dbReference type="Proteomes" id="UP000587527"/>
    </source>
</evidence>
<feature type="domain" description="HTH cro/C1-type" evidence="1">
    <location>
        <begin position="13"/>
        <end position="67"/>
    </location>
</feature>
<dbReference type="SMART" id="SM00530">
    <property type="entry name" value="HTH_XRE"/>
    <property type="match status" value="1"/>
</dbReference>
<comment type="caution">
    <text evidence="2">The sequence shown here is derived from an EMBL/GenBank/DDBJ whole genome shotgun (WGS) entry which is preliminary data.</text>
</comment>
<reference evidence="2 3" key="1">
    <citation type="submission" date="2020-08" db="EMBL/GenBank/DDBJ databases">
        <title>Sequencing the genomes of 1000 actinobacteria strains.</title>
        <authorList>
            <person name="Klenk H.-P."/>
        </authorList>
    </citation>
    <scope>NUCLEOTIDE SEQUENCE [LARGE SCALE GENOMIC DNA]</scope>
    <source>
        <strain evidence="2 3">DSM 45362</strain>
    </source>
</reference>
<gene>
    <name evidence="2" type="ORF">F4553_006884</name>
</gene>
<dbReference type="PROSITE" id="PS50943">
    <property type="entry name" value="HTH_CROC1"/>
    <property type="match status" value="1"/>
</dbReference>
<dbReference type="EMBL" id="JACHMN010000003">
    <property type="protein sequence ID" value="MBB5873450.1"/>
    <property type="molecule type" value="Genomic_DNA"/>
</dbReference>
<organism evidence="2 3">
    <name type="scientific">Allocatelliglobosispora scoriae</name>
    <dbReference type="NCBI Taxonomy" id="643052"/>
    <lineage>
        <taxon>Bacteria</taxon>
        <taxon>Bacillati</taxon>
        <taxon>Actinomycetota</taxon>
        <taxon>Actinomycetes</taxon>
        <taxon>Micromonosporales</taxon>
        <taxon>Micromonosporaceae</taxon>
        <taxon>Allocatelliglobosispora</taxon>
    </lineage>
</organism>
<dbReference type="RefSeq" id="WP_184844687.1">
    <property type="nucleotide sequence ID" value="NZ_JACHMN010000003.1"/>
</dbReference>
<accession>A0A841C3C2</accession>
<keyword evidence="3" id="KW-1185">Reference proteome</keyword>
<evidence type="ECO:0000313" key="2">
    <source>
        <dbReference type="EMBL" id="MBB5873450.1"/>
    </source>
</evidence>
<dbReference type="SUPFAM" id="SSF47413">
    <property type="entry name" value="lambda repressor-like DNA-binding domains"/>
    <property type="match status" value="1"/>
</dbReference>
<dbReference type="Proteomes" id="UP000587527">
    <property type="component" value="Unassembled WGS sequence"/>
</dbReference>
<sequence>MSDGLQPQFGAEMRRRRHRAGLSLDVLAARVHYSKGYLSRIENGDRRPHTDLARLVDGELQADGELIALAERRDEAVVPPLPTGPDAHWPELDDVAPPGAARARSRLALPADPATLTAFTRVFGELRELSQLVPAEVVTPSVIDLCEKLSRAAHSADPEQRGSLFRHAARYAEFAGWMLQESGADREALQWTRRAVQLAHAGGDSVMGTHSLIRRALFALVQRESATVVELATRAARTDSAPPWLRSFALQRAAQGHALAGHADLTLRALEDAQKLLDSRSADDPVAKLGPGSVADPFTMTFGWCLSDLGKLHRAAEIFDRETARIPVQARRTRARYGVRRSIVHALNGEIDHACVIAEELLPDIAAVQSATTDGELRRLNRILIRHRGHRRAQQLAIELNVTMSYAR</sequence>
<proteinExistence type="predicted"/>
<dbReference type="InterPro" id="IPR010982">
    <property type="entry name" value="Lambda_DNA-bd_dom_sf"/>
</dbReference>
<dbReference type="InterPro" id="IPR001387">
    <property type="entry name" value="Cro/C1-type_HTH"/>
</dbReference>